<keyword evidence="2" id="KW-1185">Reference proteome</keyword>
<dbReference type="AlphaFoldDB" id="A0A514BVP0"/>
<gene>
    <name evidence="1" type="ORF">FKV23_16220</name>
</gene>
<protein>
    <submittedName>
        <fullName evidence="1">Uncharacterized protein</fullName>
    </submittedName>
</protein>
<sequence length="73" mass="7957">MSHTLGMPSGSRSITVLPIELVSTMPSSAPKAMFSMRTECASRVMREHAAIEVDEVLDELRIDACVPRCDVPP</sequence>
<dbReference type="KEGG" id="lyj:FKV23_16220"/>
<reference evidence="1 2" key="1">
    <citation type="submission" date="2019-06" db="EMBL/GenBank/DDBJ databases">
        <title>Lysobacter alkalisoli sp. nov. isolated from saline-alkali soil.</title>
        <authorList>
            <person name="Sun J.-Q."/>
            <person name="Xu L."/>
        </authorList>
    </citation>
    <scope>NUCLEOTIDE SEQUENCE [LARGE SCALE GENOMIC DNA]</scope>
    <source>
        <strain evidence="1 2">SJ-36</strain>
    </source>
</reference>
<name>A0A514BVP0_9GAMM</name>
<dbReference type="RefSeq" id="WP_141624796.1">
    <property type="nucleotide sequence ID" value="NZ_CP041242.1"/>
</dbReference>
<evidence type="ECO:0000313" key="2">
    <source>
        <dbReference type="Proteomes" id="UP000317199"/>
    </source>
</evidence>
<accession>A0A514BVP0</accession>
<organism evidence="1 2">
    <name type="scientific">Marilutibacter alkalisoli</name>
    <dbReference type="NCBI Taxonomy" id="2591633"/>
    <lineage>
        <taxon>Bacteria</taxon>
        <taxon>Pseudomonadati</taxon>
        <taxon>Pseudomonadota</taxon>
        <taxon>Gammaproteobacteria</taxon>
        <taxon>Lysobacterales</taxon>
        <taxon>Lysobacteraceae</taxon>
        <taxon>Marilutibacter</taxon>
    </lineage>
</organism>
<dbReference type="EMBL" id="CP041242">
    <property type="protein sequence ID" value="QDH71464.1"/>
    <property type="molecule type" value="Genomic_DNA"/>
</dbReference>
<proteinExistence type="predicted"/>
<dbReference type="Proteomes" id="UP000317199">
    <property type="component" value="Chromosome"/>
</dbReference>
<evidence type="ECO:0000313" key="1">
    <source>
        <dbReference type="EMBL" id="QDH71464.1"/>
    </source>
</evidence>